<sequence>MAELGLTPSARARLRVPGGAKNEDIITEINFVSVYEDKDGKRIKETIPGWKAV</sequence>
<dbReference type="Proteomes" id="UP000001353">
    <property type="component" value="Chromosome"/>
</dbReference>
<dbReference type="KEGG" id="rli:RLO149_c022180"/>
<dbReference type="STRING" id="391595.RLO149_c022180"/>
<organism evidence="1 2">
    <name type="scientific">Roseobacter litoralis (strain ATCC 49566 / DSM 6996 / JCM 21268 / NBRC 15278 / OCh 149)</name>
    <dbReference type="NCBI Taxonomy" id="391595"/>
    <lineage>
        <taxon>Bacteria</taxon>
        <taxon>Pseudomonadati</taxon>
        <taxon>Pseudomonadota</taxon>
        <taxon>Alphaproteobacteria</taxon>
        <taxon>Rhodobacterales</taxon>
        <taxon>Roseobacteraceae</taxon>
        <taxon>Roseobacter</taxon>
    </lineage>
</organism>
<protein>
    <submittedName>
        <fullName evidence="1">Uncharacterized protein</fullName>
    </submittedName>
</protein>
<keyword evidence="2" id="KW-1185">Reference proteome</keyword>
<evidence type="ECO:0000313" key="1">
    <source>
        <dbReference type="EMBL" id="AEI94194.1"/>
    </source>
</evidence>
<dbReference type="HOGENOM" id="CLU_3065827_0_0_5"/>
<dbReference type="AlphaFoldDB" id="F7ZA41"/>
<accession>F7ZA41</accession>
<name>F7ZA41_ROSLO</name>
<dbReference type="EMBL" id="CP002623">
    <property type="protein sequence ID" value="AEI94194.1"/>
    <property type="molecule type" value="Genomic_DNA"/>
</dbReference>
<gene>
    <name evidence="1" type="ordered locus">RLO149_c022180</name>
</gene>
<proteinExistence type="predicted"/>
<reference evidence="1 2" key="1">
    <citation type="journal article" date="2011" name="BMC Genomics">
        <title>Comparative genome analysis and genome-guided physiological analysis of Roseobacter litoralis.</title>
        <authorList>
            <person name="Kalhoefer D."/>
            <person name="Thole S."/>
            <person name="Voget S."/>
            <person name="Lehmann R."/>
            <person name="Liesegang H."/>
            <person name="Wollher A."/>
            <person name="Daniel R."/>
            <person name="Simon M."/>
            <person name="Brinkhoff T."/>
        </authorList>
    </citation>
    <scope>NUCLEOTIDE SEQUENCE [LARGE SCALE GENOMIC DNA]</scope>
    <source>
        <strain evidence="2">ATCC 49566 / DSM 6996 / JCM 21268 / NBRC 15278 / OCh 149</strain>
    </source>
</reference>
<evidence type="ECO:0000313" key="2">
    <source>
        <dbReference type="Proteomes" id="UP000001353"/>
    </source>
</evidence>